<sequence>MFIVTINENRCSNNGSEFIRMFWTLMSNLHIGRALETAETDTSSCRSTPNWRNIFVAMFDHLLPAQFPIEPRSTVNGVSAGSCIFTAARPIHLTLLNNSSAELSKAIPSVGFMMHLPFFGRSFCIMFKLPLPCKSLQTTSTTNCSLVSSAFGVYSMGIWKGSAIERIEMVAALNEDSRRKPRGAKCKKLRCFPFYQINAISAAYVKSKVSGFYFVDQKGSINEWSININILPENRFDDEATSQTSLRGKA</sequence>
<dbReference type="Proteomes" id="UP000078200">
    <property type="component" value="Unassembled WGS sequence"/>
</dbReference>
<dbReference type="VEuPathDB" id="VectorBase:GAUT027465"/>
<keyword evidence="2" id="KW-1185">Reference proteome</keyword>
<evidence type="ECO:0000313" key="1">
    <source>
        <dbReference type="EnsemblMetazoa" id="GAUT027465-PA"/>
    </source>
</evidence>
<accession>A0A1A9V6E9</accession>
<dbReference type="EnsemblMetazoa" id="GAUT027465-RA">
    <property type="protein sequence ID" value="GAUT027465-PA"/>
    <property type="gene ID" value="GAUT027465"/>
</dbReference>
<name>A0A1A9V6E9_GLOAU</name>
<dbReference type="AlphaFoldDB" id="A0A1A9V6E9"/>
<protein>
    <submittedName>
        <fullName evidence="1">Uncharacterized protein</fullName>
    </submittedName>
</protein>
<proteinExistence type="predicted"/>
<organism evidence="1 2">
    <name type="scientific">Glossina austeni</name>
    <name type="common">Savannah tsetse fly</name>
    <dbReference type="NCBI Taxonomy" id="7395"/>
    <lineage>
        <taxon>Eukaryota</taxon>
        <taxon>Metazoa</taxon>
        <taxon>Ecdysozoa</taxon>
        <taxon>Arthropoda</taxon>
        <taxon>Hexapoda</taxon>
        <taxon>Insecta</taxon>
        <taxon>Pterygota</taxon>
        <taxon>Neoptera</taxon>
        <taxon>Endopterygota</taxon>
        <taxon>Diptera</taxon>
        <taxon>Brachycera</taxon>
        <taxon>Muscomorpha</taxon>
        <taxon>Hippoboscoidea</taxon>
        <taxon>Glossinidae</taxon>
        <taxon>Glossina</taxon>
    </lineage>
</organism>
<evidence type="ECO:0000313" key="2">
    <source>
        <dbReference type="Proteomes" id="UP000078200"/>
    </source>
</evidence>
<reference evidence="1" key="1">
    <citation type="submission" date="2020-05" db="UniProtKB">
        <authorList>
            <consortium name="EnsemblMetazoa"/>
        </authorList>
    </citation>
    <scope>IDENTIFICATION</scope>
    <source>
        <strain evidence="1">TTRI</strain>
    </source>
</reference>